<dbReference type="OrthoDB" id="3254910at2"/>
<dbReference type="InterPro" id="IPR036388">
    <property type="entry name" value="WH-like_DNA-bd_sf"/>
</dbReference>
<gene>
    <name evidence="2" type="ORF">AHOG_12945</name>
</gene>
<dbReference type="InterPro" id="IPR036390">
    <property type="entry name" value="WH_DNA-bd_sf"/>
</dbReference>
<feature type="compositionally biased region" description="Polar residues" evidence="1">
    <location>
        <begin position="1"/>
        <end position="14"/>
    </location>
</feature>
<protein>
    <submittedName>
        <fullName evidence="2">Uncharacterized protein</fullName>
    </submittedName>
</protein>
<dbReference type="Gene3D" id="1.10.10.10">
    <property type="entry name" value="Winged helix-like DNA-binding domain superfamily/Winged helix DNA-binding domain"/>
    <property type="match status" value="1"/>
</dbReference>
<keyword evidence="3" id="KW-1185">Reference proteome</keyword>
<evidence type="ECO:0000256" key="1">
    <source>
        <dbReference type="SAM" id="MobiDB-lite"/>
    </source>
</evidence>
<feature type="compositionally biased region" description="Low complexity" evidence="1">
    <location>
        <begin position="41"/>
        <end position="58"/>
    </location>
</feature>
<dbReference type="KEGG" id="ahg:AHOG_12945"/>
<dbReference type="SUPFAM" id="SSF46785">
    <property type="entry name" value="Winged helix' DNA-binding domain"/>
    <property type="match status" value="1"/>
</dbReference>
<proteinExistence type="predicted"/>
<organism evidence="2 3">
    <name type="scientific">Actinoalloteichus hoggarensis</name>
    <dbReference type="NCBI Taxonomy" id="1470176"/>
    <lineage>
        <taxon>Bacteria</taxon>
        <taxon>Bacillati</taxon>
        <taxon>Actinomycetota</taxon>
        <taxon>Actinomycetes</taxon>
        <taxon>Pseudonocardiales</taxon>
        <taxon>Pseudonocardiaceae</taxon>
        <taxon>Actinoalloteichus</taxon>
    </lineage>
</organism>
<evidence type="ECO:0000313" key="3">
    <source>
        <dbReference type="Proteomes" id="UP000204221"/>
    </source>
</evidence>
<feature type="region of interest" description="Disordered" evidence="1">
    <location>
        <begin position="1"/>
        <end position="150"/>
    </location>
</feature>
<evidence type="ECO:0000313" key="2">
    <source>
        <dbReference type="EMBL" id="ASO20232.1"/>
    </source>
</evidence>
<name>A0A221W333_9PSEU</name>
<feature type="compositionally biased region" description="Low complexity" evidence="1">
    <location>
        <begin position="113"/>
        <end position="131"/>
    </location>
</feature>
<accession>A0A221W333</accession>
<dbReference type="RefSeq" id="WP_093941596.1">
    <property type="nucleotide sequence ID" value="NZ_CP022521.1"/>
</dbReference>
<dbReference type="Proteomes" id="UP000204221">
    <property type="component" value="Chromosome"/>
</dbReference>
<dbReference type="EMBL" id="CP022521">
    <property type="protein sequence ID" value="ASO20232.1"/>
    <property type="molecule type" value="Genomic_DNA"/>
</dbReference>
<feature type="compositionally biased region" description="Basic and acidic residues" evidence="1">
    <location>
        <begin position="22"/>
        <end position="35"/>
    </location>
</feature>
<dbReference type="AlphaFoldDB" id="A0A221W333"/>
<reference evidence="2 3" key="1">
    <citation type="submission" date="2017-07" db="EMBL/GenBank/DDBJ databases">
        <title>Complete genome sequence of Actinoalloteichus hoggarensis DSM 45943, type strain of Actinoalloteichus hoggarensis.</title>
        <authorList>
            <person name="Ruckert C."/>
            <person name="Nouioui I."/>
            <person name="Willmese J."/>
            <person name="van Wezel G."/>
            <person name="Klenk H.-P."/>
            <person name="Kalinowski J."/>
            <person name="Zotchev S.B."/>
        </authorList>
    </citation>
    <scope>NUCLEOTIDE SEQUENCE [LARGE SCALE GENOMIC DNA]</scope>
    <source>
        <strain evidence="2 3">DSM 45943</strain>
    </source>
</reference>
<sequence>MPDDTTPTPTSAFSHRTAFVPADDRIADRRPDSTAETRSSPPAGGDADAGRGPAAGPASEVHGDPPPSGVDAHARRATRSGTGGSGRLRLQAAPRIHPSVPTRLPAQAPAPVSTTSAPVTGGSPGSAPSGRGAAGGEPVTPAGATPGHTDSAEPWLVWEALLAAVQRWTVQPAEALRHAHGITVYDYRLLRLHARASHPMRKAIANTALDLPPRGLDHSVARLVERGYVTVQGVRAARRLALTPAGGAFLIEVVETLRAVTAPSLTGTALRPSERAALVALLGRLRN</sequence>